<keyword evidence="4" id="KW-0489">Methyltransferase</keyword>
<dbReference type="GO" id="GO:0032259">
    <property type="term" value="P:methylation"/>
    <property type="evidence" value="ECO:0007669"/>
    <property type="project" value="UniProtKB-KW"/>
</dbReference>
<dbReference type="InterPro" id="IPR029001">
    <property type="entry name" value="ITPase-like_fam"/>
</dbReference>
<name>W7UAS6_9STRA</name>
<dbReference type="InterPro" id="IPR003697">
    <property type="entry name" value="Maf-like"/>
</dbReference>
<proteinExistence type="inferred from homology"/>
<dbReference type="CDD" id="cd00555">
    <property type="entry name" value="Maf"/>
    <property type="match status" value="1"/>
</dbReference>
<comment type="cofactor">
    <cofactor evidence="1">
        <name>a divalent metal cation</name>
        <dbReference type="ChEBI" id="CHEBI:60240"/>
    </cofactor>
</comment>
<feature type="signal peptide" evidence="3">
    <location>
        <begin position="1"/>
        <end position="15"/>
    </location>
</feature>
<keyword evidence="5" id="KW-1185">Reference proteome</keyword>
<feature type="chain" id="PRO_5013402435" evidence="3">
    <location>
        <begin position="16"/>
        <end position="292"/>
    </location>
</feature>
<keyword evidence="2" id="KW-0378">Hydrolase</keyword>
<evidence type="ECO:0000256" key="3">
    <source>
        <dbReference type="SAM" id="SignalP"/>
    </source>
</evidence>
<dbReference type="SUPFAM" id="SSF52972">
    <property type="entry name" value="ITPase-like"/>
    <property type="match status" value="1"/>
</dbReference>
<dbReference type="AlphaFoldDB" id="W7UAS6"/>
<dbReference type="EMBL" id="AZIL01000069">
    <property type="protein sequence ID" value="EWM30044.1"/>
    <property type="molecule type" value="Genomic_DNA"/>
</dbReference>
<dbReference type="PANTHER" id="PTHR43213">
    <property type="entry name" value="BIFUNCTIONAL DTTP/UTP PYROPHOSPHATASE/METHYLTRANSFERASE PROTEIN-RELATED"/>
    <property type="match status" value="1"/>
</dbReference>
<organism evidence="4 5">
    <name type="scientific">Nannochloropsis gaditana</name>
    <dbReference type="NCBI Taxonomy" id="72520"/>
    <lineage>
        <taxon>Eukaryota</taxon>
        <taxon>Sar</taxon>
        <taxon>Stramenopiles</taxon>
        <taxon>Ochrophyta</taxon>
        <taxon>Eustigmatophyceae</taxon>
        <taxon>Eustigmatales</taxon>
        <taxon>Monodopsidaceae</taxon>
        <taxon>Nannochloropsis</taxon>
    </lineage>
</organism>
<dbReference type="Gene3D" id="3.90.950.10">
    <property type="match status" value="1"/>
</dbReference>
<dbReference type="OMA" id="VIGCDSV"/>
<evidence type="ECO:0000313" key="4">
    <source>
        <dbReference type="EMBL" id="EWM30044.1"/>
    </source>
</evidence>
<keyword evidence="3" id="KW-0732">Signal</keyword>
<dbReference type="HAMAP" id="MF_00528">
    <property type="entry name" value="Maf"/>
    <property type="match status" value="1"/>
</dbReference>
<evidence type="ECO:0000313" key="5">
    <source>
        <dbReference type="Proteomes" id="UP000019335"/>
    </source>
</evidence>
<dbReference type="GO" id="GO:0008168">
    <property type="term" value="F:methyltransferase activity"/>
    <property type="evidence" value="ECO:0007669"/>
    <property type="project" value="UniProtKB-KW"/>
</dbReference>
<keyword evidence="4" id="KW-0808">Transferase</keyword>
<dbReference type="OrthoDB" id="10267058at2759"/>
<reference evidence="4 5" key="1">
    <citation type="journal article" date="2014" name="Mol. Plant">
        <title>Chromosome Scale Genome Assembly and Transcriptome Profiling of Nannochloropsis gaditana in Nitrogen Depletion.</title>
        <authorList>
            <person name="Corteggiani Carpinelli E."/>
            <person name="Telatin A."/>
            <person name="Vitulo N."/>
            <person name="Forcato C."/>
            <person name="D'Angelo M."/>
            <person name="Schiavon R."/>
            <person name="Vezzi A."/>
            <person name="Giacometti G.M."/>
            <person name="Morosinotto T."/>
            <person name="Valle G."/>
        </authorList>
    </citation>
    <scope>NUCLEOTIDE SEQUENCE [LARGE SCALE GENOMIC DNA]</scope>
    <source>
        <strain evidence="4 5">B-31</strain>
    </source>
</reference>
<protein>
    <submittedName>
        <fullName evidence="4">Acetylserotonin o-methyltransferase</fullName>
    </submittedName>
</protein>
<comment type="caution">
    <text evidence="4">The sequence shown here is derived from an EMBL/GenBank/DDBJ whole genome shotgun (WGS) entry which is preliminary data.</text>
</comment>
<sequence>MRALALFSIFPLVNAETCLTWRPSFVAFHFWCPISRFRLIISPLAMSAAAPSRTSSTLLPYLSIFKTKVNLILASKSPRRQEILQLMGFDSKDFVVLPSDFPEDLDKRNFINPADYAQKNAECKAQEVATKLFGGSSSGDVGKVGGQRDAGKKTTIVIGSDTIVDRDGIILEKPEDAQHAYAMLSSLSGRTHLVHSGVAIYSSKGPKSGDGIPLPVVSFCETARVDFAPLSEEEIWNYIRSGEPMDKAGGYGIQGLGGQVVRGIEGCYFTVMGMPMHKLSVALAQFAEDDQI</sequence>
<dbReference type="GO" id="GO:0047429">
    <property type="term" value="F:nucleoside triphosphate diphosphatase activity"/>
    <property type="evidence" value="ECO:0007669"/>
    <property type="project" value="InterPro"/>
</dbReference>
<gene>
    <name evidence="4" type="ORF">Naga_100179g2</name>
</gene>
<dbReference type="PANTHER" id="PTHR43213:SF5">
    <property type="entry name" value="BIFUNCTIONAL DTTP_UTP PYROPHOSPHATASE_METHYLTRANSFERASE PROTEIN-RELATED"/>
    <property type="match status" value="1"/>
</dbReference>
<evidence type="ECO:0000256" key="2">
    <source>
        <dbReference type="ARBA" id="ARBA00022801"/>
    </source>
</evidence>
<dbReference type="Pfam" id="PF02545">
    <property type="entry name" value="Maf"/>
    <property type="match status" value="1"/>
</dbReference>
<dbReference type="Proteomes" id="UP000019335">
    <property type="component" value="Chromosome 2"/>
</dbReference>
<accession>W7UAS6</accession>
<dbReference type="NCBIfam" id="TIGR00172">
    <property type="entry name" value="maf"/>
    <property type="match status" value="1"/>
</dbReference>
<evidence type="ECO:0000256" key="1">
    <source>
        <dbReference type="ARBA" id="ARBA00001968"/>
    </source>
</evidence>